<evidence type="ECO:0000313" key="7">
    <source>
        <dbReference type="EMBL" id="ADI30462.1"/>
    </source>
</evidence>
<dbReference type="RefSeq" id="WP_013148771.1">
    <property type="nucleotide sequence ID" value="NC_014207.1"/>
</dbReference>
<dbReference type="SMART" id="SM00091">
    <property type="entry name" value="PAS"/>
    <property type="match status" value="2"/>
</dbReference>
<dbReference type="SUPFAM" id="SSF55073">
    <property type="entry name" value="Nucleotide cyclase"/>
    <property type="match status" value="1"/>
</dbReference>
<dbReference type="Gene3D" id="3.20.20.450">
    <property type="entry name" value="EAL domain"/>
    <property type="match status" value="1"/>
</dbReference>
<dbReference type="InterPro" id="IPR001610">
    <property type="entry name" value="PAC"/>
</dbReference>
<dbReference type="Gene3D" id="3.30.450.20">
    <property type="entry name" value="PAS domain"/>
    <property type="match status" value="2"/>
</dbReference>
<dbReference type="InterPro" id="IPR000700">
    <property type="entry name" value="PAS-assoc_C"/>
</dbReference>
<dbReference type="SUPFAM" id="SSF141868">
    <property type="entry name" value="EAL domain-like"/>
    <property type="match status" value="1"/>
</dbReference>
<reference evidence="8" key="1">
    <citation type="submission" date="2010-05" db="EMBL/GenBank/DDBJ databases">
        <title>Complete sequence of Methylotenera sp. 301.</title>
        <authorList>
            <person name="Lucas S."/>
            <person name="Copeland A."/>
            <person name="Lapidus A."/>
            <person name="Cheng J.-F."/>
            <person name="Bruce D."/>
            <person name="Goodwin L."/>
            <person name="Pitluck S."/>
            <person name="Clum A."/>
            <person name="Land M."/>
            <person name="Hauser L."/>
            <person name="Kyrpides N."/>
            <person name="Ivanova N."/>
            <person name="Chistoservova L."/>
            <person name="Kalyuzhnaya M."/>
            <person name="Woyke T."/>
        </authorList>
    </citation>
    <scope>NUCLEOTIDE SEQUENCE [LARGE SCALE GENOMIC DNA]</scope>
    <source>
        <strain evidence="8">301</strain>
    </source>
</reference>
<feature type="domain" description="PAC" evidence="4">
    <location>
        <begin position="407"/>
        <end position="457"/>
    </location>
</feature>
<dbReference type="NCBIfam" id="TIGR00254">
    <property type="entry name" value="GGDEF"/>
    <property type="match status" value="1"/>
</dbReference>
<keyword evidence="8" id="KW-1185">Reference proteome</keyword>
<dbReference type="CDD" id="cd00130">
    <property type="entry name" value="PAS"/>
    <property type="match status" value="2"/>
</dbReference>
<dbReference type="AlphaFoldDB" id="D7DKL6"/>
<dbReference type="PANTHER" id="PTHR44757">
    <property type="entry name" value="DIGUANYLATE CYCLASE DGCP"/>
    <property type="match status" value="1"/>
</dbReference>
<organism evidence="7 8">
    <name type="scientific">Methylotenera versatilis (strain 301)</name>
    <dbReference type="NCBI Taxonomy" id="666681"/>
    <lineage>
        <taxon>Bacteria</taxon>
        <taxon>Pseudomonadati</taxon>
        <taxon>Pseudomonadota</taxon>
        <taxon>Betaproteobacteria</taxon>
        <taxon>Nitrosomonadales</taxon>
        <taxon>Methylophilaceae</taxon>
        <taxon>Methylotenera</taxon>
    </lineage>
</organism>
<keyword evidence="2" id="KW-0472">Membrane</keyword>
<dbReference type="Pfam" id="PF00563">
    <property type="entry name" value="EAL"/>
    <property type="match status" value="1"/>
</dbReference>
<dbReference type="SMART" id="SM00052">
    <property type="entry name" value="EAL"/>
    <property type="match status" value="1"/>
</dbReference>
<evidence type="ECO:0000259" key="5">
    <source>
        <dbReference type="PROSITE" id="PS50883"/>
    </source>
</evidence>
<evidence type="ECO:0000259" key="4">
    <source>
        <dbReference type="PROSITE" id="PS50113"/>
    </source>
</evidence>
<dbReference type="PROSITE" id="PS50112">
    <property type="entry name" value="PAS"/>
    <property type="match status" value="1"/>
</dbReference>
<dbReference type="PROSITE" id="PS50887">
    <property type="entry name" value="GGDEF"/>
    <property type="match status" value="1"/>
</dbReference>
<protein>
    <submittedName>
        <fullName evidence="7">Diguanylate cyclase/phosphodiesterase with PAS/PAC sensor(S)</fullName>
    </submittedName>
</protein>
<dbReference type="SMART" id="SM00086">
    <property type="entry name" value="PAC"/>
    <property type="match status" value="2"/>
</dbReference>
<keyword evidence="2" id="KW-0812">Transmembrane</keyword>
<dbReference type="PROSITE" id="PS50883">
    <property type="entry name" value="EAL"/>
    <property type="match status" value="1"/>
</dbReference>
<keyword evidence="2" id="KW-1133">Transmembrane helix</keyword>
<evidence type="ECO:0000256" key="1">
    <source>
        <dbReference type="ARBA" id="ARBA00051114"/>
    </source>
</evidence>
<dbReference type="KEGG" id="meh:M301_2093"/>
<feature type="domain" description="GGDEF" evidence="6">
    <location>
        <begin position="624"/>
        <end position="762"/>
    </location>
</feature>
<dbReference type="OrthoDB" id="9813903at2"/>
<dbReference type="InterPro" id="IPR035919">
    <property type="entry name" value="EAL_sf"/>
</dbReference>
<reference evidence="7 8" key="2">
    <citation type="journal article" date="2011" name="J. Bacteriol.">
        <title>Genomes of three methylotrophs from a single niche uncover genetic and metabolic divergence of Methylophilaceae.</title>
        <authorList>
            <person name="Lapidus A."/>
            <person name="Clum A."/>
            <person name="Labutti K."/>
            <person name="Kaluzhnaya M.G."/>
            <person name="Lim S."/>
            <person name="Beck D.A."/>
            <person name="Glavina Del Rio T."/>
            <person name="Nolan M."/>
            <person name="Mavromatis K."/>
            <person name="Huntemann M."/>
            <person name="Lucas S."/>
            <person name="Lidstrom M.E."/>
            <person name="Ivanova N."/>
            <person name="Chistoserdova L."/>
        </authorList>
    </citation>
    <scope>NUCLEOTIDE SEQUENCE [LARGE SCALE GENOMIC DNA]</scope>
    <source>
        <strain evidence="7 8">301</strain>
    </source>
</reference>
<dbReference type="SMART" id="SM00062">
    <property type="entry name" value="PBPb"/>
    <property type="match status" value="1"/>
</dbReference>
<accession>D7DKL6</accession>
<gene>
    <name evidence="7" type="ordered locus">M301_2093</name>
</gene>
<dbReference type="Pfam" id="PF13426">
    <property type="entry name" value="PAS_9"/>
    <property type="match status" value="2"/>
</dbReference>
<dbReference type="InterPro" id="IPR000014">
    <property type="entry name" value="PAS"/>
</dbReference>
<evidence type="ECO:0000256" key="2">
    <source>
        <dbReference type="SAM" id="Phobius"/>
    </source>
</evidence>
<dbReference type="Pfam" id="PF00990">
    <property type="entry name" value="GGDEF"/>
    <property type="match status" value="1"/>
</dbReference>
<feature type="domain" description="PAC" evidence="4">
    <location>
        <begin position="538"/>
        <end position="592"/>
    </location>
</feature>
<dbReference type="InterPro" id="IPR000160">
    <property type="entry name" value="GGDEF_dom"/>
</dbReference>
<dbReference type="InterPro" id="IPR035965">
    <property type="entry name" value="PAS-like_dom_sf"/>
</dbReference>
<dbReference type="eggNOG" id="COG5001">
    <property type="taxonomic scope" value="Bacteria"/>
</dbReference>
<dbReference type="InterPro" id="IPR001638">
    <property type="entry name" value="Solute-binding_3/MltF_N"/>
</dbReference>
<dbReference type="PROSITE" id="PS50113">
    <property type="entry name" value="PAC"/>
    <property type="match status" value="2"/>
</dbReference>
<dbReference type="GO" id="GO:0071111">
    <property type="term" value="F:cyclic-guanylate-specific phosphodiesterase activity"/>
    <property type="evidence" value="ECO:0007669"/>
    <property type="project" value="UniProtKB-EC"/>
</dbReference>
<dbReference type="InterPro" id="IPR001633">
    <property type="entry name" value="EAL_dom"/>
</dbReference>
<dbReference type="SUPFAM" id="SSF55785">
    <property type="entry name" value="PYP-like sensor domain (PAS domain)"/>
    <property type="match status" value="2"/>
</dbReference>
<sequence length="1036" mass="116959">MSTINTQELDARIAEKLCRPAKAQMCKKMLRFLMALILSLFVNSIAYALIQNLPTSFKVQKPLPVNQLQKATLIVGSEQDFPPFATGMSDESAGGFTVELWKAVASEAGLNYHIRVLPFHQLLDEFKSGKIDVLINLNVTDEAHVYADFSVPHSVFNGGIFVRNNESNINSEVDLKGKSIIMMKDDVEANYATSRGWNNQLVFVEAAAEGMQMLASGSHDAMLINKVVGLQTLHSLKLDNIKALKAKAGFTQRFAFAVHTGQSELLGKIDEGLAVTKANGVYNNLYDKWFGVYELKEIGVVDLLKYLMPIVLIFICILGYILYLRHRERKQAEESLEMMRFSVDNAHDSIFWINREGHILYVNLAACMEREYSLKEMLQMRIFDLDPDYQPGIWTPHFEDLSRRGSISLETRHRTKNGRIFPVEVSANYINLNGKEFNFAVLRDITERKQAELALSISELSAKQSLAELKYQKSAVDEHAIVSVTDVQGIITYANSKFCKISGYTEEELLGQDHHILSSGYHPKGFFKEMYLTLATGKPWHDEICNRTKDGHLYWVDTTITPFMADDGKPKSYISIRTDITQRKAAEEKNNILALYDTLTNLANRRLLLDRLKQALASSARSSRRGALLFLDLDHFKKLNDTLGHDVGDTLLQAVASRLTSCIREGDTVARFGGDEFVVLLADLSEHAFEAAAQTKDIAEKMIITLNQPYQLKTNIYHNTASIGATLFVGHELEIDELLKQADIAMYQSKNEGRNTLCFFDPKMQEAIAARVDLENELRKAIQEQQFQLHYQIQVSSTGQAFGAEALIRWQHPERGMIPPYNFITLAEETGLILQIGQWVLDTACAQLKTWQQIPLTQNLLLAVNVSAKQFFQVDFVDQVKATLQKYDVNPTYLKLELTESMLVYNINDIITKMNALSKIGVIFSLDDFGTGYSSLQYLKMLPLSQLKIDQSFVRDIATDKSDAAIVRTIITMAHSLGIDVIAEGVETDEQKQFLLDNGCVQYQGYLFSRPVQIDEFDYLIRTKMQILKSAATQID</sequence>
<dbReference type="SUPFAM" id="SSF53850">
    <property type="entry name" value="Periplasmic binding protein-like II"/>
    <property type="match status" value="1"/>
</dbReference>
<dbReference type="InterPro" id="IPR029787">
    <property type="entry name" value="Nucleotide_cyclase"/>
</dbReference>
<feature type="domain" description="EAL" evidence="5">
    <location>
        <begin position="771"/>
        <end position="1025"/>
    </location>
</feature>
<dbReference type="CDD" id="cd01948">
    <property type="entry name" value="EAL"/>
    <property type="match status" value="1"/>
</dbReference>
<evidence type="ECO:0000259" key="6">
    <source>
        <dbReference type="PROSITE" id="PS50887"/>
    </source>
</evidence>
<dbReference type="NCBIfam" id="TIGR00229">
    <property type="entry name" value="sensory_box"/>
    <property type="match status" value="2"/>
</dbReference>
<dbReference type="FunFam" id="3.30.70.270:FF:000001">
    <property type="entry name" value="Diguanylate cyclase domain protein"/>
    <property type="match status" value="1"/>
</dbReference>
<dbReference type="FunFam" id="3.20.20.450:FF:000001">
    <property type="entry name" value="Cyclic di-GMP phosphodiesterase yahA"/>
    <property type="match status" value="1"/>
</dbReference>
<dbReference type="GO" id="GO:0071732">
    <property type="term" value="P:cellular response to nitric oxide"/>
    <property type="evidence" value="ECO:0007669"/>
    <property type="project" value="UniProtKB-ARBA"/>
</dbReference>
<dbReference type="Gene3D" id="3.40.190.10">
    <property type="entry name" value="Periplasmic binding protein-like II"/>
    <property type="match status" value="2"/>
</dbReference>
<dbReference type="CDD" id="cd13704">
    <property type="entry name" value="PBP2_HisK"/>
    <property type="match status" value="1"/>
</dbReference>
<dbReference type="Proteomes" id="UP000000383">
    <property type="component" value="Chromosome"/>
</dbReference>
<proteinExistence type="predicted"/>
<dbReference type="SMART" id="SM00267">
    <property type="entry name" value="GGDEF"/>
    <property type="match status" value="1"/>
</dbReference>
<dbReference type="STRING" id="666681.M301_2093"/>
<dbReference type="Pfam" id="PF00497">
    <property type="entry name" value="SBP_bac_3"/>
    <property type="match status" value="1"/>
</dbReference>
<name>D7DKL6_METV0</name>
<comment type="catalytic activity">
    <reaction evidence="1">
        <text>3',3'-c-di-GMP + H2O = 5'-phosphoguanylyl(3'-&gt;5')guanosine + H(+)</text>
        <dbReference type="Rhea" id="RHEA:24902"/>
        <dbReference type="ChEBI" id="CHEBI:15377"/>
        <dbReference type="ChEBI" id="CHEBI:15378"/>
        <dbReference type="ChEBI" id="CHEBI:58754"/>
        <dbReference type="ChEBI" id="CHEBI:58805"/>
        <dbReference type="EC" id="3.1.4.52"/>
    </reaction>
    <physiologicalReaction direction="left-to-right" evidence="1">
        <dbReference type="Rhea" id="RHEA:24903"/>
    </physiologicalReaction>
</comment>
<feature type="domain" description="PAS" evidence="3">
    <location>
        <begin position="482"/>
        <end position="524"/>
    </location>
</feature>
<dbReference type="InterPro" id="IPR052155">
    <property type="entry name" value="Biofilm_reg_signaling"/>
</dbReference>
<feature type="transmembrane region" description="Helical" evidence="2">
    <location>
        <begin position="29"/>
        <end position="50"/>
    </location>
</feature>
<dbReference type="Gene3D" id="3.30.70.270">
    <property type="match status" value="1"/>
</dbReference>
<dbReference type="EMBL" id="CP002056">
    <property type="protein sequence ID" value="ADI30462.1"/>
    <property type="molecule type" value="Genomic_DNA"/>
</dbReference>
<dbReference type="CDD" id="cd01949">
    <property type="entry name" value="GGDEF"/>
    <property type="match status" value="1"/>
</dbReference>
<evidence type="ECO:0000313" key="8">
    <source>
        <dbReference type="Proteomes" id="UP000000383"/>
    </source>
</evidence>
<dbReference type="HOGENOM" id="CLU_000445_70_20_4"/>
<dbReference type="eggNOG" id="COG0834">
    <property type="taxonomic scope" value="Bacteria"/>
</dbReference>
<dbReference type="InterPro" id="IPR043128">
    <property type="entry name" value="Rev_trsase/Diguanyl_cyclase"/>
</dbReference>
<dbReference type="PANTHER" id="PTHR44757:SF2">
    <property type="entry name" value="BIOFILM ARCHITECTURE MAINTENANCE PROTEIN MBAA"/>
    <property type="match status" value="1"/>
</dbReference>
<evidence type="ECO:0000259" key="3">
    <source>
        <dbReference type="PROSITE" id="PS50112"/>
    </source>
</evidence>